<evidence type="ECO:0000313" key="3">
    <source>
        <dbReference type="Proteomes" id="UP000829560"/>
    </source>
</evidence>
<dbReference type="AlphaFoldDB" id="A0AAU6PW10"/>
<evidence type="ECO:0000313" key="2">
    <source>
        <dbReference type="EMBL" id="WXX24651.1"/>
    </source>
</evidence>
<dbReference type="EMBL" id="CP093310">
    <property type="protein sequence ID" value="WXX24651.1"/>
    <property type="molecule type" value="Genomic_DNA"/>
</dbReference>
<dbReference type="RefSeq" id="WP_338412654.1">
    <property type="nucleotide sequence ID" value="NZ_CP093310.2"/>
</dbReference>
<accession>A0AAU6PW10</accession>
<feature type="compositionally biased region" description="Polar residues" evidence="1">
    <location>
        <begin position="1"/>
        <end position="12"/>
    </location>
</feature>
<dbReference type="Proteomes" id="UP000829560">
    <property type="component" value="Chromosome"/>
</dbReference>
<gene>
    <name evidence="2" type="ORF">MN210_18065</name>
</gene>
<keyword evidence="3" id="KW-1185">Reference proteome</keyword>
<sequence>MSSTKKQNNQPNKKLEDLGQNYELKTNLKAGETARESNQKE</sequence>
<feature type="compositionally biased region" description="Basic and acidic residues" evidence="1">
    <location>
        <begin position="32"/>
        <end position="41"/>
    </location>
</feature>
<organism evidence="2 3">
    <name type="scientific">Psychrobacter raelei</name>
    <dbReference type="NCBI Taxonomy" id="2565531"/>
    <lineage>
        <taxon>Bacteria</taxon>
        <taxon>Pseudomonadati</taxon>
        <taxon>Pseudomonadota</taxon>
        <taxon>Gammaproteobacteria</taxon>
        <taxon>Moraxellales</taxon>
        <taxon>Moraxellaceae</taxon>
        <taxon>Psychrobacter</taxon>
    </lineage>
</organism>
<protein>
    <submittedName>
        <fullName evidence="2">Uncharacterized protein</fullName>
    </submittedName>
</protein>
<name>A0AAU6PW10_9GAMM</name>
<dbReference type="KEGG" id="prae:MN210_18065"/>
<reference evidence="2" key="1">
    <citation type="submission" date="2024-03" db="EMBL/GenBank/DDBJ databases">
        <title>Psychrobacter raelis sp. nov. isolated from a dog with peritonitis.</title>
        <authorList>
            <person name="Schiavone A."/>
            <person name="Manzulli V."/>
            <person name="Camarda A."/>
            <person name="Cafiero M.A."/>
            <person name="Vasco I."/>
            <person name="Marino L."/>
            <person name="Pennuzzi G."/>
            <person name="Serrecchia L."/>
            <person name="Galante D."/>
            <person name="Pugliese N."/>
        </authorList>
    </citation>
    <scope>NUCLEOTIDE SEQUENCE</scope>
    <source>
        <strain evidence="2">PraFG1</strain>
    </source>
</reference>
<evidence type="ECO:0000256" key="1">
    <source>
        <dbReference type="SAM" id="MobiDB-lite"/>
    </source>
</evidence>
<proteinExistence type="predicted"/>
<feature type="region of interest" description="Disordered" evidence="1">
    <location>
        <begin position="1"/>
        <end position="41"/>
    </location>
</feature>